<dbReference type="GO" id="GO:0032049">
    <property type="term" value="P:cardiolipin biosynthetic process"/>
    <property type="evidence" value="ECO:0007669"/>
    <property type="project" value="InterPro"/>
</dbReference>
<dbReference type="GO" id="GO:0016024">
    <property type="term" value="P:CDP-diacylglycerol biosynthetic process"/>
    <property type="evidence" value="ECO:0007669"/>
    <property type="project" value="TreeGrafter"/>
</dbReference>
<dbReference type="PANTHER" id="PTHR13619:SF0">
    <property type="entry name" value="PHOSPHATIDATE CYTIDYLYLTRANSFERASE, MITOCHONDRIAL"/>
    <property type="match status" value="1"/>
</dbReference>
<evidence type="ECO:0000256" key="16">
    <source>
        <dbReference type="ARBA" id="ARBA00023209"/>
    </source>
</evidence>
<evidence type="ECO:0000256" key="4">
    <source>
        <dbReference type="ARBA" id="ARBA00005189"/>
    </source>
</evidence>
<keyword evidence="10" id="KW-0548">Nucleotidyltransferase</keyword>
<evidence type="ECO:0000313" key="21">
    <source>
        <dbReference type="Proteomes" id="UP001497525"/>
    </source>
</evidence>
<evidence type="ECO:0000256" key="12">
    <source>
        <dbReference type="ARBA" id="ARBA00022842"/>
    </source>
</evidence>
<comment type="caution">
    <text evidence="20">The sequence shown here is derived from an EMBL/GenBank/DDBJ whole genome shotgun (WGS) entry which is preliminary data.</text>
</comment>
<evidence type="ECO:0000256" key="1">
    <source>
        <dbReference type="ARBA" id="ARBA00001946"/>
    </source>
</evidence>
<evidence type="ECO:0000256" key="14">
    <source>
        <dbReference type="ARBA" id="ARBA00023128"/>
    </source>
</evidence>
<dbReference type="GO" id="GO:0004605">
    <property type="term" value="F:phosphatidate cytidylyltransferase activity"/>
    <property type="evidence" value="ECO:0007669"/>
    <property type="project" value="UniProtKB-EC"/>
</dbReference>
<keyword evidence="15" id="KW-0472">Membrane</keyword>
<proteinExistence type="inferred from homology"/>
<keyword evidence="13" id="KW-0443">Lipid metabolism</keyword>
<dbReference type="AlphaFoldDB" id="A0AAV2TBT4"/>
<accession>A0AAV2TBT4</accession>
<dbReference type="Proteomes" id="UP001497525">
    <property type="component" value="Unassembled WGS sequence"/>
</dbReference>
<dbReference type="InterPro" id="IPR015222">
    <property type="entry name" value="Tam41"/>
</dbReference>
<organism evidence="20 21">
    <name type="scientific">Calicophoron daubneyi</name>
    <name type="common">Rumen fluke</name>
    <name type="synonym">Paramphistomum daubneyi</name>
    <dbReference type="NCBI Taxonomy" id="300641"/>
    <lineage>
        <taxon>Eukaryota</taxon>
        <taxon>Metazoa</taxon>
        <taxon>Spiralia</taxon>
        <taxon>Lophotrochozoa</taxon>
        <taxon>Platyhelminthes</taxon>
        <taxon>Trematoda</taxon>
        <taxon>Digenea</taxon>
        <taxon>Plagiorchiida</taxon>
        <taxon>Pronocephalata</taxon>
        <taxon>Paramphistomoidea</taxon>
        <taxon>Paramphistomidae</taxon>
        <taxon>Calicophoron</taxon>
    </lineage>
</organism>
<name>A0AAV2TBT4_CALDB</name>
<comment type="cofactor">
    <cofactor evidence="1">
        <name>Mg(2+)</name>
        <dbReference type="ChEBI" id="CHEBI:18420"/>
    </cofactor>
</comment>
<protein>
    <recommendedName>
        <fullName evidence="7">Phosphatidate cytidylyltransferase, mitochondrial</fullName>
        <ecNumber evidence="6">2.7.7.41</ecNumber>
    </recommendedName>
    <alternativeName>
        <fullName evidence="18">CDP-diacylglycerol synthase</fullName>
    </alternativeName>
    <alternativeName>
        <fullName evidence="19">Mitochondrial translocator assembly and maintenance protein 41 homolog</fullName>
    </alternativeName>
</protein>
<evidence type="ECO:0000256" key="2">
    <source>
        <dbReference type="ARBA" id="ARBA00004443"/>
    </source>
</evidence>
<comment type="similarity">
    <text evidence="5">Belongs to the TAM41 family.</text>
</comment>
<evidence type="ECO:0000256" key="11">
    <source>
        <dbReference type="ARBA" id="ARBA00022792"/>
    </source>
</evidence>
<evidence type="ECO:0000256" key="10">
    <source>
        <dbReference type="ARBA" id="ARBA00022695"/>
    </source>
</evidence>
<reference evidence="20" key="1">
    <citation type="submission" date="2024-06" db="EMBL/GenBank/DDBJ databases">
        <authorList>
            <person name="Liu X."/>
            <person name="Lenzi L."/>
            <person name="Haldenby T S."/>
            <person name="Uol C."/>
        </authorList>
    </citation>
    <scope>NUCLEOTIDE SEQUENCE</scope>
</reference>
<dbReference type="EC" id="2.7.7.41" evidence="6"/>
<evidence type="ECO:0000256" key="19">
    <source>
        <dbReference type="ARBA" id="ARBA00031502"/>
    </source>
</evidence>
<dbReference type="GO" id="GO:0005743">
    <property type="term" value="C:mitochondrial inner membrane"/>
    <property type="evidence" value="ECO:0007669"/>
    <property type="project" value="UniProtKB-SubCell"/>
</dbReference>
<comment type="pathway">
    <text evidence="3">Phospholipid metabolism; CDP-diacylglycerol biosynthesis; CDP-diacylglycerol from sn-glycerol 3-phosphate: step 3/3.</text>
</comment>
<gene>
    <name evidence="20" type="ORF">CDAUBV1_LOCUS6855</name>
</gene>
<dbReference type="Pfam" id="PF09139">
    <property type="entry name" value="Tam41_Mmp37"/>
    <property type="match status" value="1"/>
</dbReference>
<keyword evidence="17" id="KW-1208">Phospholipid metabolism</keyword>
<evidence type="ECO:0000256" key="15">
    <source>
        <dbReference type="ARBA" id="ARBA00023136"/>
    </source>
</evidence>
<keyword evidence="8" id="KW-0444">Lipid biosynthesis</keyword>
<evidence type="ECO:0000256" key="18">
    <source>
        <dbReference type="ARBA" id="ARBA00029893"/>
    </source>
</evidence>
<keyword evidence="11" id="KW-0999">Mitochondrion inner membrane</keyword>
<evidence type="ECO:0000256" key="13">
    <source>
        <dbReference type="ARBA" id="ARBA00023098"/>
    </source>
</evidence>
<dbReference type="EMBL" id="CAXLJL010000156">
    <property type="protein sequence ID" value="CAL5133586.1"/>
    <property type="molecule type" value="Genomic_DNA"/>
</dbReference>
<evidence type="ECO:0000256" key="17">
    <source>
        <dbReference type="ARBA" id="ARBA00023264"/>
    </source>
</evidence>
<keyword evidence="9" id="KW-0808">Transferase</keyword>
<evidence type="ECO:0000256" key="7">
    <source>
        <dbReference type="ARBA" id="ARBA00018337"/>
    </source>
</evidence>
<comment type="pathway">
    <text evidence="4">Lipid metabolism.</text>
</comment>
<dbReference type="PANTHER" id="PTHR13619">
    <property type="entry name" value="PHOSPHATIDATE CYTIDYLYLTRANSFERASE, MITOCHONDRIAL"/>
    <property type="match status" value="1"/>
</dbReference>
<evidence type="ECO:0000256" key="3">
    <source>
        <dbReference type="ARBA" id="ARBA00005119"/>
    </source>
</evidence>
<evidence type="ECO:0000256" key="5">
    <source>
        <dbReference type="ARBA" id="ARBA00005458"/>
    </source>
</evidence>
<evidence type="ECO:0000256" key="8">
    <source>
        <dbReference type="ARBA" id="ARBA00022516"/>
    </source>
</evidence>
<sequence>MAPYSLSANLLRRVVHELSPDPTTLHGRPASAEQVDLILIVKDPVQWHFENIKRNALHYNSTVRSARKSRNPPFYLKYIVSKYPGPQVYYNPLVEWYDSTSRQTLVLKYGVLSWNNLVRDLRQWSHLYIAGRLQKPVLWIPTIDNLNSASFILHDSLTKAQEANLLSALSYVLLTRTSSNPVINEFPLFHALAGISYSGDWRMVVGEDRGKVARLVTGAERLARFRDLYSVCFMHPSLRDFISFCEVPHSKGGSYELRFLQPTASGDVVNALLENLPDSICTKAVQAYGVKDAKSARAVLTELDPKERLTRLTFTVRRVVRRASIQQTTFSIFTSGPGRTVSYAVAKLKKMFASLGWIKWR</sequence>
<keyword evidence="12" id="KW-0460">Magnesium</keyword>
<comment type="subcellular location">
    <subcellularLocation>
        <location evidence="2">Mitochondrion inner membrane</location>
        <topology evidence="2">Peripheral membrane protein</topology>
        <orientation evidence="2">Matrix side</orientation>
    </subcellularLocation>
</comment>
<evidence type="ECO:0000256" key="6">
    <source>
        <dbReference type="ARBA" id="ARBA00012487"/>
    </source>
</evidence>
<keyword evidence="16" id="KW-0594">Phospholipid biosynthesis</keyword>
<keyword evidence="14" id="KW-0496">Mitochondrion</keyword>
<evidence type="ECO:0000313" key="20">
    <source>
        <dbReference type="EMBL" id="CAL5133586.1"/>
    </source>
</evidence>
<evidence type="ECO:0000256" key="9">
    <source>
        <dbReference type="ARBA" id="ARBA00022679"/>
    </source>
</evidence>